<sequence length="342" mass="37934">MPMHKRMIVLLEIPPWLTQTRGSDRTQAALPSGGNDPTTQTILPPQTHINRGGEWVEPRLDTSGPFASLLCCNPISHITVAATAATTTITTITTITTTTINMRSKIIISAPITPVGTADPAIPIKVATPAHTLPPYSAHRPSRYTLNNPKPSLYSSVQLARCLLAVFHREDVTEDQILLVEHIIRSVSKFEYRREPKVTRALTELSWSALERMSIDLVVLAGGCGVSLRNEDWSGPKIDLRELYHRVVEKVAQDLLKSKNLEESIIRNLQGTLNAAVQYLRGVDRDILRMDLGWFVGQEAKCERIVNLEVEMKVEVRLVEKAVEAREEIVQVEMVGGAGKEA</sequence>
<comment type="caution">
    <text evidence="2">The sequence shown here is derived from an EMBL/GenBank/DDBJ whole genome shotgun (WGS) entry which is preliminary data.</text>
</comment>
<organism evidence="2 3">
    <name type="scientific">Ceratobasidium theobromae</name>
    <dbReference type="NCBI Taxonomy" id="1582974"/>
    <lineage>
        <taxon>Eukaryota</taxon>
        <taxon>Fungi</taxon>
        <taxon>Dikarya</taxon>
        <taxon>Basidiomycota</taxon>
        <taxon>Agaricomycotina</taxon>
        <taxon>Agaricomycetes</taxon>
        <taxon>Cantharellales</taxon>
        <taxon>Ceratobasidiaceae</taxon>
        <taxon>Ceratobasidium</taxon>
    </lineage>
</organism>
<proteinExistence type="predicted"/>
<evidence type="ECO:0000313" key="2">
    <source>
        <dbReference type="EMBL" id="KAB5592770.1"/>
    </source>
</evidence>
<dbReference type="Proteomes" id="UP000383932">
    <property type="component" value="Unassembled WGS sequence"/>
</dbReference>
<evidence type="ECO:0000313" key="3">
    <source>
        <dbReference type="Proteomes" id="UP000383932"/>
    </source>
</evidence>
<feature type="region of interest" description="Disordered" evidence="1">
    <location>
        <begin position="21"/>
        <end position="47"/>
    </location>
</feature>
<feature type="compositionally biased region" description="Polar residues" evidence="1">
    <location>
        <begin position="35"/>
        <end position="47"/>
    </location>
</feature>
<protein>
    <submittedName>
        <fullName evidence="2">Uncharacterized protein</fullName>
    </submittedName>
</protein>
<name>A0A5N5QLY1_9AGAM</name>
<gene>
    <name evidence="2" type="ORF">CTheo_3754</name>
</gene>
<keyword evidence="3" id="KW-1185">Reference proteome</keyword>
<dbReference type="EMBL" id="SSOP01000054">
    <property type="protein sequence ID" value="KAB5592770.1"/>
    <property type="molecule type" value="Genomic_DNA"/>
</dbReference>
<dbReference type="AlphaFoldDB" id="A0A5N5QLY1"/>
<reference evidence="2 3" key="1">
    <citation type="journal article" date="2019" name="Fungal Biol. Biotechnol.">
        <title>Draft genome sequence of fastidious pathogen Ceratobasidium theobromae, which causes vascular-streak dieback in Theobroma cacao.</title>
        <authorList>
            <person name="Ali S.S."/>
            <person name="Asman A."/>
            <person name="Shao J."/>
            <person name="Firmansyah A.P."/>
            <person name="Susilo A.W."/>
            <person name="Rosmana A."/>
            <person name="McMahon P."/>
            <person name="Junaid M."/>
            <person name="Guest D."/>
            <person name="Kheng T.Y."/>
            <person name="Meinhardt L.W."/>
            <person name="Bailey B.A."/>
        </authorList>
    </citation>
    <scope>NUCLEOTIDE SEQUENCE [LARGE SCALE GENOMIC DNA]</scope>
    <source>
        <strain evidence="2 3">CT2</strain>
    </source>
</reference>
<evidence type="ECO:0000256" key="1">
    <source>
        <dbReference type="SAM" id="MobiDB-lite"/>
    </source>
</evidence>
<accession>A0A5N5QLY1</accession>